<feature type="chain" id="PRO_5007858829" description="Carbohydrate-binding module family 13 protein" evidence="3">
    <location>
        <begin position="21"/>
        <end position="355"/>
    </location>
</feature>
<feature type="region of interest" description="Disordered" evidence="1">
    <location>
        <begin position="292"/>
        <end position="325"/>
    </location>
</feature>
<evidence type="ECO:0000256" key="1">
    <source>
        <dbReference type="SAM" id="MobiDB-lite"/>
    </source>
</evidence>
<evidence type="ECO:0008006" key="6">
    <source>
        <dbReference type="Google" id="ProtNLM"/>
    </source>
</evidence>
<evidence type="ECO:0000313" key="5">
    <source>
        <dbReference type="Proteomes" id="UP000076842"/>
    </source>
</evidence>
<dbReference type="InParanoid" id="A0A165HSF1"/>
<name>A0A165HSF1_9BASI</name>
<keyword evidence="2" id="KW-1133">Transmembrane helix</keyword>
<dbReference type="EMBL" id="KV423938">
    <property type="protein sequence ID" value="KZT59682.1"/>
    <property type="molecule type" value="Genomic_DNA"/>
</dbReference>
<dbReference type="AlphaFoldDB" id="A0A165HSF1"/>
<keyword evidence="5" id="KW-1185">Reference proteome</keyword>
<proteinExistence type="predicted"/>
<dbReference type="STRING" id="1353952.A0A165HSF1"/>
<feature type="transmembrane region" description="Helical" evidence="2">
    <location>
        <begin position="337"/>
        <end position="354"/>
    </location>
</feature>
<evidence type="ECO:0000256" key="3">
    <source>
        <dbReference type="SAM" id="SignalP"/>
    </source>
</evidence>
<organism evidence="4 5">
    <name type="scientific">Calocera cornea HHB12733</name>
    <dbReference type="NCBI Taxonomy" id="1353952"/>
    <lineage>
        <taxon>Eukaryota</taxon>
        <taxon>Fungi</taxon>
        <taxon>Dikarya</taxon>
        <taxon>Basidiomycota</taxon>
        <taxon>Agaricomycotina</taxon>
        <taxon>Dacrymycetes</taxon>
        <taxon>Dacrymycetales</taxon>
        <taxon>Dacrymycetaceae</taxon>
        <taxon>Calocera</taxon>
    </lineage>
</organism>
<keyword evidence="3" id="KW-0732">Signal</keyword>
<evidence type="ECO:0000256" key="2">
    <source>
        <dbReference type="SAM" id="Phobius"/>
    </source>
</evidence>
<protein>
    <recommendedName>
        <fullName evidence="6">Carbohydrate-binding module family 13 protein</fullName>
    </recommendedName>
</protein>
<dbReference type="OrthoDB" id="2564904at2759"/>
<dbReference type="Proteomes" id="UP000076842">
    <property type="component" value="Unassembled WGS sequence"/>
</dbReference>
<accession>A0A165HSF1</accession>
<gene>
    <name evidence="4" type="ORF">CALCODRAFT_466632</name>
</gene>
<keyword evidence="2" id="KW-0812">Transmembrane</keyword>
<feature type="signal peptide" evidence="3">
    <location>
        <begin position="1"/>
        <end position="20"/>
    </location>
</feature>
<reference evidence="4 5" key="1">
    <citation type="journal article" date="2016" name="Mol. Biol. Evol.">
        <title>Comparative Genomics of Early-Diverging Mushroom-Forming Fungi Provides Insights into the Origins of Lignocellulose Decay Capabilities.</title>
        <authorList>
            <person name="Nagy L.G."/>
            <person name="Riley R."/>
            <person name="Tritt A."/>
            <person name="Adam C."/>
            <person name="Daum C."/>
            <person name="Floudas D."/>
            <person name="Sun H."/>
            <person name="Yadav J.S."/>
            <person name="Pangilinan J."/>
            <person name="Larsson K.H."/>
            <person name="Matsuura K."/>
            <person name="Barry K."/>
            <person name="Labutti K."/>
            <person name="Kuo R."/>
            <person name="Ohm R.A."/>
            <person name="Bhattacharya S.S."/>
            <person name="Shirouzu T."/>
            <person name="Yoshinaga Y."/>
            <person name="Martin F.M."/>
            <person name="Grigoriev I.V."/>
            <person name="Hibbett D.S."/>
        </authorList>
    </citation>
    <scope>NUCLEOTIDE SEQUENCE [LARGE SCALE GENOMIC DNA]</scope>
    <source>
        <strain evidence="4 5">HHB12733</strain>
    </source>
</reference>
<keyword evidence="2" id="KW-0472">Membrane</keyword>
<sequence>MHTATLFYTSLLAFSTTVSAQYSATYLPTDAPAQSEDGQSGTNQCGGGSNQTSMCQNVYINGVDDFCLWAPPDTTYQGVPSSIGQTERIEVAWCIRSGYGTRLIPNGAITGAHFIQTPNYVQVLGSGDMTMLNLPSGDDGGELDPHGSDGLGNPIGGLVFGTSFGVLQQYHEWTNFMYYGGFCFRACLDGPEAPTYCNHIYDTLGCGWNMPGNYASGVFESCEAGNTEPMGVYGNSTFFQGDSSTPDAHTPAPSSNCQTLATISNAAASPATATLLPSSVSASLISVSAASTSSAGTPSRSGSSGTGASSTGSGSPSPSASGGHSGAVRVTAGWDAGAFYLLTIVGGVLGVIIVL</sequence>
<evidence type="ECO:0000313" key="4">
    <source>
        <dbReference type="EMBL" id="KZT59682.1"/>
    </source>
</evidence>